<name>A0AB72Z3Q6_9BIFI</name>
<evidence type="ECO:0000313" key="1">
    <source>
        <dbReference type="EMBL" id="EFO78832.1"/>
    </source>
</evidence>
<accession>A0AB72Z3Q6</accession>
<dbReference type="EMBL" id="AEHJ01000004">
    <property type="protein sequence ID" value="EFO78832.1"/>
    <property type="molecule type" value="Genomic_DNA"/>
</dbReference>
<evidence type="ECO:0000313" key="2">
    <source>
        <dbReference type="Proteomes" id="UP000003457"/>
    </source>
</evidence>
<proteinExistence type="predicted"/>
<reference evidence="1 2" key="1">
    <citation type="submission" date="2010-10" db="EMBL/GenBank/DDBJ databases">
        <authorList>
            <person name="Durkin A.S."/>
            <person name="Madupu R."/>
            <person name="Torralba M."/>
            <person name="Gillis M."/>
            <person name="Methe B."/>
            <person name="Sutton G."/>
            <person name="Nelson K.E."/>
        </authorList>
    </citation>
    <scope>NUCLEOTIDE SEQUENCE [LARGE SCALE GENOMIC DNA]</scope>
    <source>
        <strain evidence="1 2">JCVIHMP022</strain>
    </source>
</reference>
<comment type="caution">
    <text evidence="1">The sequence shown here is derived from an EMBL/GenBank/DDBJ whole genome shotgun (WGS) entry which is preliminary data.</text>
</comment>
<protein>
    <submittedName>
        <fullName evidence="1">Uncharacterized protein</fullName>
    </submittedName>
</protein>
<sequence length="49" mass="5382">MPSGCCSAHISHCTNLKHSKSTRCVARHRPFASISGWITGFCRIQAVHT</sequence>
<gene>
    <name evidence="1" type="ORF">HMPREF9003_1124</name>
</gene>
<dbReference type="AlphaFoldDB" id="A0AB72Z3Q6"/>
<dbReference type="Proteomes" id="UP000003457">
    <property type="component" value="Unassembled WGS sequence"/>
</dbReference>
<organism evidence="1 2">
    <name type="scientific">Bifidobacterium dentium JCVIHMP022</name>
    <dbReference type="NCBI Taxonomy" id="553191"/>
    <lineage>
        <taxon>Bacteria</taxon>
        <taxon>Bacillati</taxon>
        <taxon>Actinomycetota</taxon>
        <taxon>Actinomycetes</taxon>
        <taxon>Bifidobacteriales</taxon>
        <taxon>Bifidobacteriaceae</taxon>
        <taxon>Bifidobacterium</taxon>
    </lineage>
</organism>